<dbReference type="Gene3D" id="6.20.390.20">
    <property type="match status" value="1"/>
</dbReference>
<dbReference type="PROSITE" id="PS00012">
    <property type="entry name" value="PHOSPHOPANTETHEINE"/>
    <property type="match status" value="2"/>
</dbReference>
<feature type="domain" description="PKS/mFAS DH" evidence="21">
    <location>
        <begin position="2736"/>
        <end position="3020"/>
    </location>
</feature>
<dbReference type="Gene3D" id="3.10.129.10">
    <property type="entry name" value="Hotdog Thioesterase"/>
    <property type="match status" value="1"/>
</dbReference>
<dbReference type="FunFam" id="3.40.50.980:FF:000002">
    <property type="entry name" value="Enterobactin synthetase component F"/>
    <property type="match status" value="1"/>
</dbReference>
<protein>
    <submittedName>
        <fullName evidence="22">Amino acid adenylation domain-containing protein</fullName>
    </submittedName>
</protein>
<evidence type="ECO:0000256" key="16">
    <source>
        <dbReference type="ARBA" id="ARBA00054155"/>
    </source>
</evidence>
<feature type="active site" description="Proton donor; for dehydratase activity" evidence="17">
    <location>
        <position position="2933"/>
    </location>
</feature>
<dbReference type="Pfam" id="PF22336">
    <property type="entry name" value="RhiE-like_linker"/>
    <property type="match status" value="3"/>
</dbReference>
<feature type="compositionally biased region" description="Low complexity" evidence="18">
    <location>
        <begin position="5862"/>
        <end position="5894"/>
    </location>
</feature>
<feature type="region of interest" description="Disordered" evidence="18">
    <location>
        <begin position="5742"/>
        <end position="5762"/>
    </location>
</feature>
<evidence type="ECO:0000259" key="20">
    <source>
        <dbReference type="PROSITE" id="PS52004"/>
    </source>
</evidence>
<feature type="domain" description="Carrier" evidence="19">
    <location>
        <begin position="5764"/>
        <end position="5838"/>
    </location>
</feature>
<dbReference type="CDD" id="cd08953">
    <property type="entry name" value="KR_2_SDR_x"/>
    <property type="match status" value="1"/>
</dbReference>
<dbReference type="CDD" id="cd12115">
    <property type="entry name" value="A_NRPS_Sfm_like"/>
    <property type="match status" value="1"/>
</dbReference>
<proteinExistence type="inferred from homology"/>
<dbReference type="Gene3D" id="3.90.226.10">
    <property type="entry name" value="2-enoyl-CoA Hydratase, Chain A, domain 1"/>
    <property type="match status" value="3"/>
</dbReference>
<dbReference type="InterPro" id="IPR049552">
    <property type="entry name" value="PKS_DH_N"/>
</dbReference>
<organism evidence="22 23">
    <name type="scientific">Aliikangiella coralliicola</name>
    <dbReference type="NCBI Taxonomy" id="2592383"/>
    <lineage>
        <taxon>Bacteria</taxon>
        <taxon>Pseudomonadati</taxon>
        <taxon>Pseudomonadota</taxon>
        <taxon>Gammaproteobacteria</taxon>
        <taxon>Oceanospirillales</taxon>
        <taxon>Pleioneaceae</taxon>
        <taxon>Aliikangiella</taxon>
    </lineage>
</organism>
<feature type="compositionally biased region" description="Low complexity" evidence="18">
    <location>
        <begin position="5742"/>
        <end position="5759"/>
    </location>
</feature>
<dbReference type="Gene3D" id="3.10.129.120">
    <property type="match status" value="1"/>
</dbReference>
<dbReference type="FunFam" id="3.30.559.30:FF:000001">
    <property type="entry name" value="Non-ribosomal peptide synthetase"/>
    <property type="match status" value="1"/>
</dbReference>
<feature type="compositionally biased region" description="Low complexity" evidence="18">
    <location>
        <begin position="5997"/>
        <end position="6011"/>
    </location>
</feature>
<dbReference type="InterPro" id="IPR049551">
    <property type="entry name" value="PKS_DH_C"/>
</dbReference>
<dbReference type="InterPro" id="IPR010071">
    <property type="entry name" value="AA_adenyl_dom"/>
</dbReference>
<dbReference type="CDD" id="cd19531">
    <property type="entry name" value="LCL_NRPS-like"/>
    <property type="match status" value="1"/>
</dbReference>
<evidence type="ECO:0000256" key="12">
    <source>
        <dbReference type="ARBA" id="ARBA00022857"/>
    </source>
</evidence>
<dbReference type="SUPFAM" id="SSF56801">
    <property type="entry name" value="Acetyl-CoA synthetase-like"/>
    <property type="match status" value="2"/>
</dbReference>
<dbReference type="InterPro" id="IPR044894">
    <property type="entry name" value="TubC_N_sf"/>
</dbReference>
<evidence type="ECO:0000256" key="4">
    <source>
        <dbReference type="ARBA" id="ARBA00005194"/>
    </source>
</evidence>
<dbReference type="GO" id="GO:0071770">
    <property type="term" value="P:DIM/DIP cell wall layer assembly"/>
    <property type="evidence" value="ECO:0007669"/>
    <property type="project" value="TreeGrafter"/>
</dbReference>
<dbReference type="SMART" id="SM00825">
    <property type="entry name" value="PKS_KS"/>
    <property type="match status" value="3"/>
</dbReference>
<dbReference type="InterPro" id="IPR020806">
    <property type="entry name" value="PKS_PP-bd"/>
</dbReference>
<dbReference type="NCBIfam" id="TIGR01733">
    <property type="entry name" value="AA-adenyl-dom"/>
    <property type="match status" value="2"/>
</dbReference>
<feature type="domain" description="Carrier" evidence="19">
    <location>
        <begin position="850"/>
        <end position="927"/>
    </location>
</feature>
<dbReference type="SMART" id="SM01294">
    <property type="entry name" value="PKS_PP_betabranch"/>
    <property type="match status" value="3"/>
</dbReference>
<evidence type="ECO:0000256" key="18">
    <source>
        <dbReference type="SAM" id="MobiDB-lite"/>
    </source>
</evidence>
<dbReference type="InterPro" id="IPR016039">
    <property type="entry name" value="Thiolase-like"/>
</dbReference>
<dbReference type="PANTHER" id="PTHR43775:SF37">
    <property type="entry name" value="SI:DKEY-61P9.11"/>
    <property type="match status" value="1"/>
</dbReference>
<evidence type="ECO:0000313" key="23">
    <source>
        <dbReference type="Proteomes" id="UP000315439"/>
    </source>
</evidence>
<evidence type="ECO:0000256" key="8">
    <source>
        <dbReference type="ARBA" id="ARBA00022553"/>
    </source>
</evidence>
<dbReference type="InterPro" id="IPR020841">
    <property type="entry name" value="PKS_Beta-ketoAc_synthase_dom"/>
</dbReference>
<dbReference type="InterPro" id="IPR057326">
    <property type="entry name" value="KR_dom"/>
</dbReference>
<accession>A0A545U959</accession>
<dbReference type="Gene3D" id="3.30.300.30">
    <property type="match status" value="2"/>
</dbReference>
<dbReference type="EMBL" id="VIKS01000011">
    <property type="protein sequence ID" value="TQV86004.1"/>
    <property type="molecule type" value="Genomic_DNA"/>
</dbReference>
<sequence>MEKVIEFLKELAGKGIQLSLKGEQLTFDAPKRLLTKRIEARINELEPEIIRHLKKSQKMEQQNEIASSASIEMDYWRQELDIELPRYELLPNLHRLTESNSEYQLLSKKLSKDLSKRLVDYAKASAMQPSEVLLTVFRILLHKYTGQEDIVIGLATGKDCFGDLKAKGQKNRKEYGANETILPFRLPLDEKLNLDSFQQSVSAKLKDILTHSVPFSQIQALLKSQQSSSESVFPVGYSFSENKSSSDFVSLASVHRFELLLQVVENKKTFHFHLEYSDALYSKEVMGDFYKRFCALLKTISQQADRPLGEYSILPPQESKKVLESFNNTQANYPQGKCLHDLFVEQVKREPEKIAISFNQTELSYQQLFEKSTTLALYLQQQGVKPDDLIGLCVDRGPDMIVAMLGILQAGGAYVPLDPDYPDDRLSYILKDSQAKILLTQASLKERLSTFDGAQNRQLIELDQQWSDIEAEAARLTEQAIELKQTANENNLAYIIYTSGSTGQPKGVAIEHHSPVTLVQWGSEVYSQEELAGVLASTSICFDLSVYEIFLTLANGGKIILAPNALELPNLADKNSVTLINTVPSAMEELVRLNAIPDSVQTINLAGEPLLPTLVDKIYDNSQVSKVYDLYGPSEDTTYSTFILREKNAPQSIGRPIANTQVYLLDKHQNPQPIGVPGELHIAGDGLARGYLNQPALTDEKFIDNVFNPGTRLYKTGDLARWLDNGTLEYLGRIDTQVKIRGFRIEIGEIEAQLNSHPEIKESVVVAQGESGSKQLVGFYVVEDVNSTEGSHTITNEDLKVYLQQSLPEYMIPATFVVLDSIPLTQNGKINRRELENMEVLIETGTTYVAPSNGLETELVDIWSTVFNRDSNSIGIDDNFFELGGHSLLATRLISLIRSRFNVDVEQTVLFEQATIRQLANLITQSEQSQMSPLVAVDRSRVDPSQSLSFVQQRLWSVDQLNVDSAGYNVPIALTINTEVDSALLTQAFNLVIERHETLRTCFPSENGQVKQVILDKLDFELESIDLSHYKTDKTRQNKARQLCQTEVASSFDLASGPLFRAKLITLNKNEHILMLNMHHIISDDWSVGVMLKELFLAIDWLQRGEEINLPNLPIQYLDYSVWQRQWLAQGGKLDRQLNYWQEKLTGVPESLDMATDYPRPSMQSFDGSSQTFKLDQRVTEQLKQLAEKQNATLYMALLSAFKILLYRYTGQEDICVGSAIANRQNEETENLVGMFVNTLALRDQLDDQDTFETLLAKVKTTCLEAYQHQDTPFEKIVELVQPQRNIAINPLFQIMVILQNAPLELPNDKVQLFPLDREASKFDLTLEFTETAAGLNGLIEFNTQLYKPETIGRMSKHLVNLCQAIVQGNETKISDLDYLSEDEKSQLLYQLNQTQVDYPEEKCIHEFFVEQVASNPEKTAVVFEGPDSAATETLSYQELYQKSYDLALYLQAQGVTPDSLVGLCLERSPDMMIGILGITMAGGAYVPLDPDYPDDRLAYMVENSEATIVLTQEKLTNKLAKLVAEDTQLVLVDQQWQSIENHSAKLKKQSVVLKQQVEPDNLAYMIYTSGSTGQPKGVMVEHKALVNRVHWMQSRYCLTENDIVLQKTPYSFDVSVWEFFWPMMTGASVVFAKPGGHTDPHYLESLMNKMNVTTLHFVPSMLNTYLENAKHNCQSVRQVFCSGEALGKKAVENYREQFPNALLHNLYGPTEAAIDVTFFDCSQLNSALVPIGAPIDNIQIFILDKNNRPQPIGVPGELHIAGDGLARGYRNRPELTDEKFVPNPFYGNDFYTSRKMYKSGDLARWSDDGNIEYLGRIDTQVKIRGFRIETGEIEAQLNQHPQINDSVVIVQGQNENKQLVAFYQAKSTQTDVTDNSNTADNSAADNNATNNNTTNNNNLVELANEDLRTHLQQVLPEYMVPVAFVSLESIPLTPNGKVNRRVLEHMNVSLQSNQTYLAPRNEIEKQLVELWAEILNTEAETIGLNDNFFAVGGNSLNVITLATNIEKMMSCQFLPATLFKHNTIRDISQHLHDHVKQTNPRVFEEQAVEEQLVEEQTVEDQTAQAQNTIDTKVSKNSQVHSQQKEQVAQSDEFIEQAEQDYYQDSLAIVGISCHFPDAKDHRAFWENLAQGKESVQFISRDEAKRNNISADILDHPDYVPTKPWLEGKELFDPEFFKISSGNAALMDPQFRQLLMHSWKAVEDAGYLCEEIESTSVFMSASNHFYQTLATQIPVDAHVMENSDEFVSWLMGQGGTIPTMISYQLGLKGPSVFVHTNCSSSLTGLYSAYQSLQSKDVDQALVGAASLSATLGLGYIHQPGLNLSSDGHCKTFDADADGMVEGEGVSVILVKRAADAIKAGDNIYCLLRGISINNDGADKAGFYAPSVSGQSSVIQQVLDKTGINPESIDYVEAHGTGTALGDPIELMALSEAYQDYTDKKQFCGIGSVKPNIGHLDTAAGLVGCVKLALSLYHKKFPALINYSKPNPQIDFENSPFYVADKEQSWTNGRSPKRAALSSFGIGGTNTHAILEEYPVTSSADSQSNNPSATNAARKYLVPLSAKKETVLKDYAESLKVFLVNTKRKNIDLTRLAYTLQTGRKAMEHRVIFVVKELDELLAALSCFIENKRSPDYFTGNTLTHNQSDAILEGETLAEDEDFQELINHWVAKKKVNKLAKLWVNGTQLQWRDLYDQALPLRMSLPTYPFAKERHWIDFSDHASNARFSDANVVSSTAQLHPLLHSNTSDLSQQSYRSIFSGQEFFLADHVINGQKILPAVAYLEMARAAVMEAIPALQQPISIELNNVVWAQPIVVTEPRPTGIALSINENEQIDYEIYSGLDNEEVVHCQGQIVLTQQPQPAKLDIEQLQVRMQQGSVDVSSLYDAFTEMGTDFGPSHQGVSAIYQGQAELLARLSLPDSVEGTEATYQLHPSIMDGALQSCTVLIAGLNQLPSQTTLPFALESLRMVSSCTKEMLAWVRFSSGSKPTDKLVKVDIDICDLDGNICVQIHGYSSRVLTSELSSDAAKNRAFGTLYAEPVWQPSRASEFNSNNQLAGLNADITQQEIVLGDLTNVDDKQLNALLDDSQRLMLAQRNSSDDMAAHFTRVALNCFEQVQTIIKSKPQGKVLLQLIVANDLENSLITGLTGLLTTANLENPKFIGQIIFVEPDVTTDELANILAQNRSLLHDGLVKYEDGQRMVRRWQELANDWTDVSQLEQNESSNSETIAFKEDGVYLITGGLGGLGVIFSKEILRQTRQAKVIVTGRAELSSEKQSLLNAIAEELSDSDINDSRLEYQQLDLLDPKQINNVFKSIRKKYGQLNGIIHSAGMVADNFILRKTVDEFSQVMAPKVTGTLNLDLASQNIDLDFMVLFSSESSLGSLGQSDYACANGFMNQFAVNRNQSVTKGQRHGHTLAINWPLWKNGGMSVDQATEESLLQTTGMQAMQTETGLKAFYQCLALQQTQTLVIEGNLPLIRARLFDESIADESKVNKSSVEEKPLGENKALENSTRNEIKAQRLHDSAGSTVEVTTSATNTAVVDAGNLSEQTQDYLRKQFATLFKIPSHQIDPQAPLENYGIDSILAINLTNQLEKTFGSLSKTLLFEYQTVAELAEYFVESYSEKLAQMFSVTDAGAVAKSAEEAKPEISQKAIIQNKSELASSNDIKVGSLTKLISGGRFGSRQPAQSSENQQSSAGFIQNSKTQNSKAQNSQAEPIAIIGLSGRYPESENLEQFWHNLRDGKNCITEIPPERWDWRDYYSEDRTQEGVHLSKLGGFMKGVDEFDAKFFNISPREAEILDPQERIFLQHAWMAVEDAGYTRASLQIPHEQNLPGQVGVYVGVMYGEYQLIGAESSLLGKRMGFASSLADIANRVSYVLNLHGPSLTIDTMCSSSLTAIHLACQDLKQGRTDLAIAGGVNVNIHPNKYLILSSGQYISTTGACHSFGIGGDGYIPGEGVGAIILKRLSEAQRDSDHIYGVIKGSALSHGGKVNGYTVPNPQAQASAISQALIEANTDPRHVSYIEAHGTGTKLGDPIEIAALTKAFYQQTPATDASGAPLEKAFGYCLVGSAKSNIGHCEPAAGIAGLTKILLQMKHRQVFPSLHSKTLNPHIDFDSTPFVVNQTLTEWKQPLVDGINIPRIAGISSFGAGGANAHMIIEEYSQERVSAEQNVNVVIPLSARTSEQLNQKANELYHFVVNEKQNIDLANMAYTLQVGREAMEERLGFMVNSVDQLIENLKAFVEGQRNIEDFYQGQVKANKKEMMLIGQDDDMKEAINKWVVRKKLSKLLDLWVKGLALDWDQLYDENKPAKISLPTYPFAKKRFWIDIDTHQLPALSSVSGAQASQWLHPLLHTNTSDLNQQSYETHFNGTESFLVDNFLNQPADSVAENNQKLLPVAAYLEMARAAIEHASPVQQDSRILELHNIAWGQPAIVNANQAIAIALFAQDSENINFEIYSKDKNPGEENEGLQNQNDGLTASANLSASEVVHCQGYSLFSYQPAPEKLDVAQLKSQMVEANTTSTVEGVASVFLGDNQLLAQLPLATEKNHSGDYILEPEALNAALESSLYLASQYASASSLTTYLPALPNGLDSIRIIFACTQNMFAWIRNSAKSDLQSDMVKLDVDLCDEQGNVCVQIRGIAYQRISNRLDTVATSNASAVHIGTTAVPASELEVTSENIPNVSRSAQPTSTQPTFSQPKRIPITFNSKSELALSIGDPAQSVFSQTSEVEEDSLSVDPVDKPSGILLAKPESIEVSDKQEPSTQPTPVRLNEQALSASSGASLTLEKPTQIDLAAPEVPVIQHAEQVLPKGTVTLSNVTEANLVSVSDDVRDLSVPLVSLFDLGQGIHSIQISDAENGNTLLNEVIEQLLQALNRVKQISALKVLMIDGISQQFINGDRLCFNQAVSQKLYHAIVEFPYPVIAVMEGNSAGAGFLVGALCDFMVCSEEASYQYCEPLSLSGSEENLLRERFGDVIAHEFVNLSTGLTGKQLKQSGWVTPILPQAKVVEHGQKLATVLAEKPQHSLRLLKQHLARHMVELVNQLSPVDLSSAQQPSKLQSKKISAPKINSPVKQIQLSVHAETTLVIKVGAAGKRSNTNGLANHLTKILDQVNQSQYYQTVVLTSETDDFFTQATQKITDKAAQALQRAILVSSVPVIAALNCSAKGITWLVSQYCDACIYLADGQYSMAGISANSEQAKQAAMIFAYRVGHQLAKQILLTGAEFSGTELQQNLPGLLVSKQGEVLSTALRLAEKWNQQSLENLKVWKKQAVAYIEAKFEQQPQWFEVKSSKGKTLPDSPTTIQLASKVIAATVHPEGILEIKMEDREAKNMHSDAILDGLIEVFSHIETAPDYKVIVLTGYDNYFSTGGTKDDLVAIQEGKAKFTDVKVYHLAMECKLPVIAAMQGHGIGAGWALGMFADFVFFSRESKYLSPYMNFGFTPGAGATLILPKQLGYDLARESLLTAQEIAGGELAARGLSIPVLPRKEVVPAAMALAKTLANNAREQLIGLKHQFTQQLHKPLEQTYELELAMHDKTFVGRADTLEQIQNNFFDLAEARQSEARKAEQEKVALESPASESVSQNNQPAKLAQPSNEEQVNTPTSESLTSITATLKQLLADELHMELDEIDEDAQFVDLGLDSIYGVTWVRKVNEKYQVSIEAIKVYSYPTLAEFSEFVKEEADNNTVQKVASPVEETPLSQPAPAATVANTVANNVTAQVAQIESPRIEAAKTVSNVSPVAIANVESQASTSPTPQQSSQPEAGEQLSSITANLKQMLADELHMELDEIDEDAQFVDLGLDSIYGVTWVRKVNEKYQVSIEAIKVYSYPTLAEFSEYVKEEAEKNGAVITTASTQNIPAAQPDLAQPRNTQTQQAQTQLVQTQPQRQPQSQQTQAIPTKSSVDTLSSITATLKQLLADELHMELDEIDEEAQFVDLGLDSIYGVTWVRKVNEKYQVSIEAIKVYSYPTLAEFSQYVKEEAEQAGSLEQVISETATSLQSEVVSSSQPELQQPESSAGQPLTTGEIAQQTADVNTLNQVEVASQLIVNKLTSWRQLSNSKSSPSQIHSTQPIAVIGMAGQFPQANNLDEYWENISQGKNCITQIPQTRWDINTYYQEGEPVAGKTNSQWMGALPEYDMFDPLFFNISPIEAENMDPQQRIFLQACWHSIENAGYNAQTLSGSKCGVFVGCANGDYQQFSAEQQLSAQGFTGGATSILAARISYFLNLQGPCLSIETACSSSLVAIANACESLTSNSSDLALAGGVYVMAGPAMHIKAAQSGMLSPDGRCFTFDQQANGFVPGEGVGVVMLKRLDDAERDRDIIQSVIQGWGVNQDGKSNGITAPNPQSQTRLQQEVYDKYQIDPNNIQLIEAHGTGTKLGDPIEVEGLKKSFKKYTDKQHYCALGSVKSNIGHCVTAAGVAGVIKLILAIKHRQLPPTINFTKLNEHIGLENSPFYVNDQLRDWEVQNKERRQAAISSYGFSGTNVHMVVAEHAPSLKARASNGQDNQTISVITENSKVIVPLSAKTQEQLQQSASNLLNFLSKENFSNQTKPDLIALSYTLQVGREPMEERLGFMVDSIEQLVEKLDNYVQEQVQGGNKKIDGVYTGQVYQNKESMSIVSQDEDVKETIIDKWIGSQKLSKLLGLWVKGLEIDWNKLYPQDKPKRISLPVYPFAKERYWIESDDFIAVARKVETKTSNGTLKVLHPLLHENISDLSQQSYRTQFTGDELFLADHQVMSANAANENSASFQKVLPGVAYLEMVRAAVENAMPASHDNEALTLELHNTAWVQPVVVNETKEISIALFANESETSGEDGRVIEQIDYEVISREVTSSEANGEDEIKEMIHCQGQAVFSRQPAPAKLDLRQLKSEMLQSEVTPHELYAIFNQIGLDYGPAHQGIVTLYQGEKQVLAQLQLPREVASSEDDYHLHPSIMDSALQACIGLTDLGQLPDKPSIPFALESLRILSACTSDMFAWVRYSAGSRPEDKIVKYDIELCDQQGNICVQMRGFSARVIEPGTSLNSQDQTINDMENIAAFDDAFYEQVIESVLNNEISVDDAVEL</sequence>
<evidence type="ECO:0000256" key="14">
    <source>
        <dbReference type="ARBA" id="ARBA00023268"/>
    </source>
</evidence>
<dbReference type="Pfam" id="PF13193">
    <property type="entry name" value="AMP-binding_C"/>
    <property type="match status" value="1"/>
</dbReference>
<dbReference type="PROSITE" id="PS52004">
    <property type="entry name" value="KS3_2"/>
    <property type="match status" value="3"/>
</dbReference>
<feature type="active site" description="Proton acceptor; for dehydratase activity" evidence="17">
    <location>
        <position position="6730"/>
    </location>
</feature>
<dbReference type="GO" id="GO:0005737">
    <property type="term" value="C:cytoplasm"/>
    <property type="evidence" value="ECO:0007669"/>
    <property type="project" value="UniProtKB-SubCell"/>
</dbReference>
<feature type="domain" description="Ketosynthase family 3 (KS3)" evidence="20">
    <location>
        <begin position="2104"/>
        <end position="2532"/>
    </location>
</feature>
<dbReference type="InterPro" id="IPR050091">
    <property type="entry name" value="PKS_NRPS_Biosynth_Enz"/>
</dbReference>
<dbReference type="Pfam" id="PF00668">
    <property type="entry name" value="Condensation"/>
    <property type="match status" value="2"/>
</dbReference>
<dbReference type="Gene3D" id="3.30.559.30">
    <property type="entry name" value="Nonribosomal peptide synthetase, condensation domain"/>
    <property type="match status" value="2"/>
</dbReference>
<dbReference type="Gene3D" id="3.10.129.110">
    <property type="entry name" value="Polyketide synthase dehydratase"/>
    <property type="match status" value="2"/>
</dbReference>
<dbReference type="PANTHER" id="PTHR43775">
    <property type="entry name" value="FATTY ACID SYNTHASE"/>
    <property type="match status" value="1"/>
</dbReference>
<evidence type="ECO:0000256" key="3">
    <source>
        <dbReference type="ARBA" id="ARBA00004792"/>
    </source>
</evidence>
<dbReference type="FunFam" id="3.40.50.12780:FF:000012">
    <property type="entry name" value="Non-ribosomal peptide synthetase"/>
    <property type="match status" value="2"/>
</dbReference>
<feature type="compositionally biased region" description="Polar residues" evidence="18">
    <location>
        <begin position="5573"/>
        <end position="5603"/>
    </location>
</feature>
<dbReference type="PROSITE" id="PS52019">
    <property type="entry name" value="PKS_MFAS_DH"/>
    <property type="match status" value="3"/>
</dbReference>
<evidence type="ECO:0000256" key="6">
    <source>
        <dbReference type="ARBA" id="ARBA00022450"/>
    </source>
</evidence>
<feature type="region of interest" description="Disordered" evidence="18">
    <location>
        <begin position="4720"/>
        <end position="4740"/>
    </location>
</feature>
<dbReference type="Pfam" id="PF21089">
    <property type="entry name" value="PKS_DH_N"/>
    <property type="match status" value="3"/>
</dbReference>
<keyword evidence="11" id="KW-0677">Repeat</keyword>
<dbReference type="InterPro" id="IPR014030">
    <property type="entry name" value="Ketoacyl_synth_N"/>
</dbReference>
<dbReference type="SUPFAM" id="SSF51735">
    <property type="entry name" value="NAD(P)-binding Rossmann-fold domains"/>
    <property type="match status" value="1"/>
</dbReference>
<dbReference type="InterPro" id="IPR045851">
    <property type="entry name" value="AMP-bd_C_sf"/>
</dbReference>
<dbReference type="InterPro" id="IPR023213">
    <property type="entry name" value="CAT-like_dom_sf"/>
</dbReference>
<feature type="region of interest" description="C-terminal hotdog fold" evidence="17">
    <location>
        <begin position="6869"/>
        <end position="7017"/>
    </location>
</feature>
<dbReference type="SUPFAM" id="SSF53901">
    <property type="entry name" value="Thiolase-like"/>
    <property type="match status" value="3"/>
</dbReference>
<keyword evidence="23" id="KW-1185">Reference proteome</keyword>
<keyword evidence="12" id="KW-0521">NADP</keyword>
<dbReference type="InterPro" id="IPR018201">
    <property type="entry name" value="Ketoacyl_synth_AS"/>
</dbReference>
<dbReference type="Gene3D" id="3.40.50.720">
    <property type="entry name" value="NAD(P)-binding Rossmann-like Domain"/>
    <property type="match status" value="1"/>
</dbReference>
<dbReference type="Pfam" id="PF14765">
    <property type="entry name" value="PS-DH"/>
    <property type="match status" value="3"/>
</dbReference>
<evidence type="ECO:0000313" key="22">
    <source>
        <dbReference type="EMBL" id="TQV86004.1"/>
    </source>
</evidence>
<comment type="catalytic activity">
    <reaction evidence="15">
        <text>a (3S)-3-hydroxyacyl-CoA + NAD(+) = a 3-oxoacyl-CoA + NADH + H(+)</text>
        <dbReference type="Rhea" id="RHEA:22432"/>
        <dbReference type="ChEBI" id="CHEBI:15378"/>
        <dbReference type="ChEBI" id="CHEBI:57318"/>
        <dbReference type="ChEBI" id="CHEBI:57540"/>
        <dbReference type="ChEBI" id="CHEBI:57945"/>
        <dbReference type="ChEBI" id="CHEBI:90726"/>
        <dbReference type="EC" id="1.1.1.35"/>
    </reaction>
</comment>
<dbReference type="InterPro" id="IPR054514">
    <property type="entry name" value="RhiE-like_linker"/>
</dbReference>
<feature type="region of interest" description="N-terminal hotdog fold" evidence="17">
    <location>
        <begin position="4345"/>
        <end position="4481"/>
    </location>
</feature>
<feature type="domain" description="Carrier" evidence="19">
    <location>
        <begin position="3541"/>
        <end position="3617"/>
    </location>
</feature>
<dbReference type="InterPro" id="IPR029045">
    <property type="entry name" value="ClpP/crotonase-like_dom_sf"/>
</dbReference>
<dbReference type="SMART" id="SM00823">
    <property type="entry name" value="PKS_PP"/>
    <property type="match status" value="6"/>
</dbReference>
<evidence type="ECO:0000256" key="9">
    <source>
        <dbReference type="ARBA" id="ARBA00022598"/>
    </source>
</evidence>
<evidence type="ECO:0000256" key="11">
    <source>
        <dbReference type="ARBA" id="ARBA00022737"/>
    </source>
</evidence>
<keyword evidence="6" id="KW-0596">Phosphopantetheine</keyword>
<feature type="region of interest" description="N-terminal hotdog fold" evidence="17">
    <location>
        <begin position="2736"/>
        <end position="2857"/>
    </location>
</feature>
<dbReference type="InterPro" id="IPR020807">
    <property type="entry name" value="PKS_DH"/>
</dbReference>
<dbReference type="PROSITE" id="PS00455">
    <property type="entry name" value="AMP_BINDING"/>
    <property type="match status" value="2"/>
</dbReference>
<feature type="region of interest" description="C-terminal hotdog fold" evidence="17">
    <location>
        <begin position="2871"/>
        <end position="3020"/>
    </location>
</feature>
<dbReference type="SUPFAM" id="SSF52777">
    <property type="entry name" value="CoA-dependent acyltransferases"/>
    <property type="match status" value="3"/>
</dbReference>
<dbReference type="Gene3D" id="2.30.38.10">
    <property type="entry name" value="Luciferase, Domain 3"/>
    <property type="match status" value="2"/>
</dbReference>
<dbReference type="InterPro" id="IPR036291">
    <property type="entry name" value="NAD(P)-bd_dom_sf"/>
</dbReference>
<keyword evidence="14" id="KW-0511">Multifunctional enzyme</keyword>
<gene>
    <name evidence="22" type="ORF">FLL46_19020</name>
</gene>
<dbReference type="SUPFAM" id="SSF47336">
    <property type="entry name" value="ACP-like"/>
    <property type="match status" value="6"/>
</dbReference>
<comment type="cofactor">
    <cofactor evidence="1">
        <name>pantetheine 4'-phosphate</name>
        <dbReference type="ChEBI" id="CHEBI:47942"/>
    </cofactor>
</comment>
<dbReference type="Proteomes" id="UP000315439">
    <property type="component" value="Unassembled WGS sequence"/>
</dbReference>
<dbReference type="GO" id="GO:0003857">
    <property type="term" value="F:(3S)-3-hydroxyacyl-CoA dehydrogenase (NAD+) activity"/>
    <property type="evidence" value="ECO:0007669"/>
    <property type="project" value="UniProtKB-EC"/>
</dbReference>
<dbReference type="SMART" id="SM00826">
    <property type="entry name" value="PKS_DH"/>
    <property type="match status" value="2"/>
</dbReference>
<dbReference type="Gene3D" id="3.40.50.980">
    <property type="match status" value="4"/>
</dbReference>
<comment type="caution">
    <text evidence="22">The sequence shown here is derived from an EMBL/GenBank/DDBJ whole genome shotgun (WGS) entry which is preliminary data.</text>
</comment>
<feature type="region of interest" description="Disordered" evidence="18">
    <location>
        <begin position="5562"/>
        <end position="5603"/>
    </location>
</feature>
<dbReference type="InterPro" id="IPR013968">
    <property type="entry name" value="PKS_KR"/>
</dbReference>
<comment type="similarity">
    <text evidence="5">Belongs to the short-chain dehydrogenases/reductases (SDR) family.</text>
</comment>
<dbReference type="GO" id="GO:0016874">
    <property type="term" value="F:ligase activity"/>
    <property type="evidence" value="ECO:0007669"/>
    <property type="project" value="UniProtKB-KW"/>
</dbReference>
<dbReference type="OrthoDB" id="9778690at2"/>
<evidence type="ECO:0000256" key="5">
    <source>
        <dbReference type="ARBA" id="ARBA00006484"/>
    </source>
</evidence>
<dbReference type="FunFam" id="2.30.38.10:FF:000001">
    <property type="entry name" value="Non-ribosomal peptide synthetase PvdI"/>
    <property type="match status" value="1"/>
</dbReference>
<dbReference type="Gene3D" id="3.40.47.10">
    <property type="match status" value="3"/>
</dbReference>
<dbReference type="UniPathway" id="UPA00094"/>
<dbReference type="InterPro" id="IPR042104">
    <property type="entry name" value="PKS_dehydratase_sf"/>
</dbReference>
<dbReference type="InterPro" id="IPR020845">
    <property type="entry name" value="AMP-binding_CS"/>
</dbReference>
<comment type="function">
    <text evidence="16">Involved in production of the polyketide antibiotic thailandamide.</text>
</comment>
<dbReference type="SUPFAM" id="SSF52096">
    <property type="entry name" value="ClpP/crotonase"/>
    <property type="match status" value="3"/>
</dbReference>
<dbReference type="NCBIfam" id="NF003417">
    <property type="entry name" value="PRK04813.1"/>
    <property type="match status" value="2"/>
</dbReference>
<dbReference type="GO" id="GO:0031177">
    <property type="term" value="F:phosphopantetheine binding"/>
    <property type="evidence" value="ECO:0007669"/>
    <property type="project" value="InterPro"/>
</dbReference>
<keyword evidence="7" id="KW-0963">Cytoplasm</keyword>
<evidence type="ECO:0000256" key="10">
    <source>
        <dbReference type="ARBA" id="ARBA00022679"/>
    </source>
</evidence>
<feature type="domain" description="Ketosynthase family 3 (KS3)" evidence="20">
    <location>
        <begin position="6064"/>
        <end position="6487"/>
    </location>
</feature>
<dbReference type="PROSITE" id="PS50075">
    <property type="entry name" value="CARRIER"/>
    <property type="match status" value="6"/>
</dbReference>
<feature type="domain" description="PKS/mFAS DH" evidence="21">
    <location>
        <begin position="6701"/>
        <end position="7017"/>
    </location>
</feature>
<feature type="region of interest" description="C-terminal hotdog fold" evidence="17">
    <location>
        <begin position="4495"/>
        <end position="4648"/>
    </location>
</feature>
<evidence type="ECO:0000256" key="17">
    <source>
        <dbReference type="PROSITE-ProRule" id="PRU01363"/>
    </source>
</evidence>
<dbReference type="Gene3D" id="1.10.1200.10">
    <property type="entry name" value="ACP-like"/>
    <property type="match status" value="6"/>
</dbReference>
<dbReference type="FunFam" id="3.30.300.30:FF:000015">
    <property type="entry name" value="Nonribosomal peptide synthase SidD"/>
    <property type="match status" value="2"/>
</dbReference>
<dbReference type="InterPro" id="IPR025110">
    <property type="entry name" value="AMP-bd_C"/>
</dbReference>
<feature type="domain" description="PKS/mFAS DH" evidence="21">
    <location>
        <begin position="4345"/>
        <end position="4648"/>
    </location>
</feature>
<dbReference type="InterPro" id="IPR036736">
    <property type="entry name" value="ACP-like_sf"/>
</dbReference>
<feature type="domain" description="Carrier" evidence="19">
    <location>
        <begin position="5902"/>
        <end position="5976"/>
    </location>
</feature>
<dbReference type="Pfam" id="PF18563">
    <property type="entry name" value="TubC_N"/>
    <property type="match status" value="1"/>
</dbReference>
<dbReference type="Gene3D" id="1.10.1240.100">
    <property type="match status" value="3"/>
</dbReference>
<dbReference type="GO" id="GO:0004315">
    <property type="term" value="F:3-oxoacyl-[acyl-carrier-protein] synthase activity"/>
    <property type="evidence" value="ECO:0007669"/>
    <property type="project" value="InterPro"/>
</dbReference>
<dbReference type="NCBIfam" id="NF005496">
    <property type="entry name" value="PRK07110.1"/>
    <property type="match status" value="1"/>
</dbReference>
<evidence type="ECO:0000256" key="13">
    <source>
        <dbReference type="ARBA" id="ARBA00023054"/>
    </source>
</evidence>
<dbReference type="PROSITE" id="PS00166">
    <property type="entry name" value="ENOYL_COA_HYDRATASE"/>
    <property type="match status" value="1"/>
</dbReference>
<keyword evidence="10" id="KW-0808">Transferase</keyword>
<dbReference type="InterPro" id="IPR014031">
    <property type="entry name" value="Ketoacyl_synth_C"/>
</dbReference>
<dbReference type="InterPro" id="IPR006162">
    <property type="entry name" value="Ppantetheine_attach_site"/>
</dbReference>
<dbReference type="FunFam" id="3.40.47.10:FF:000019">
    <property type="entry name" value="Polyketide synthase type I"/>
    <property type="match status" value="2"/>
</dbReference>
<dbReference type="Pfam" id="PF02801">
    <property type="entry name" value="Ketoacyl-synt_C"/>
    <property type="match status" value="3"/>
</dbReference>
<dbReference type="Gene3D" id="3.30.559.10">
    <property type="entry name" value="Chloramphenicol acetyltransferase-like domain"/>
    <property type="match status" value="1"/>
</dbReference>
<dbReference type="RefSeq" id="WP_142932923.1">
    <property type="nucleotide sequence ID" value="NZ_ML660167.1"/>
</dbReference>
<feature type="region of interest" description="Disordered" evidence="18">
    <location>
        <begin position="5997"/>
        <end position="6016"/>
    </location>
</feature>
<evidence type="ECO:0000256" key="7">
    <source>
        <dbReference type="ARBA" id="ARBA00022490"/>
    </source>
</evidence>
<comment type="pathway">
    <text evidence="4">Lipid metabolism; fatty acid biosynthesis.</text>
</comment>
<dbReference type="CDD" id="cd00833">
    <property type="entry name" value="PKS"/>
    <property type="match status" value="3"/>
</dbReference>
<feature type="domain" description="Carrier" evidence="19">
    <location>
        <begin position="5604"/>
        <end position="5678"/>
    </location>
</feature>
<dbReference type="InterPro" id="IPR000873">
    <property type="entry name" value="AMP-dep_synth/lig_dom"/>
</dbReference>
<evidence type="ECO:0000259" key="21">
    <source>
        <dbReference type="PROSITE" id="PS52019"/>
    </source>
</evidence>
<evidence type="ECO:0000256" key="15">
    <source>
        <dbReference type="ARBA" id="ARBA00049556"/>
    </source>
</evidence>
<keyword evidence="13" id="KW-0175">Coiled coil</keyword>
<name>A0A545U959_9GAMM</name>
<dbReference type="SMART" id="SM00822">
    <property type="entry name" value="PKS_KR"/>
    <property type="match status" value="1"/>
</dbReference>
<feature type="domain" description="Ketosynthase family 3 (KS3)" evidence="20">
    <location>
        <begin position="3710"/>
        <end position="4156"/>
    </location>
</feature>
<feature type="region of interest" description="N-terminal hotdog fold" evidence="17">
    <location>
        <begin position="6701"/>
        <end position="6855"/>
    </location>
</feature>
<dbReference type="InterPro" id="IPR049900">
    <property type="entry name" value="PKS_mFAS_DH"/>
</dbReference>
<dbReference type="InterPro" id="IPR009081">
    <property type="entry name" value="PP-bd_ACP"/>
</dbReference>
<dbReference type="InterPro" id="IPR018376">
    <property type="entry name" value="Enoyl-CoA_hyd/isom_CS"/>
</dbReference>
<feature type="active site" description="Proton donor; for dehydratase activity" evidence="17">
    <location>
        <position position="6931"/>
    </location>
</feature>
<feature type="region of interest" description="Disordered" evidence="18">
    <location>
        <begin position="1872"/>
        <end position="1898"/>
    </location>
</feature>
<dbReference type="GO" id="GO:0006633">
    <property type="term" value="P:fatty acid biosynthetic process"/>
    <property type="evidence" value="ECO:0007669"/>
    <property type="project" value="UniProtKB-UniPathway"/>
</dbReference>
<dbReference type="FunFam" id="1.10.1200.10:FF:000019">
    <property type="entry name" value="Phenolpthiocerol synthesis type-I polyketide synthase PPSA"/>
    <property type="match status" value="1"/>
</dbReference>
<comment type="caution">
    <text evidence="17">Lacks conserved residue(s) required for the propagation of feature annotation.</text>
</comment>
<dbReference type="PROSITE" id="PS00606">
    <property type="entry name" value="KS3_1"/>
    <property type="match status" value="1"/>
</dbReference>
<feature type="region of interest" description="Disordered" evidence="18">
    <location>
        <begin position="3676"/>
        <end position="3708"/>
    </location>
</feature>
<feature type="region of interest" description="Disordered" evidence="18">
    <location>
        <begin position="5860"/>
        <end position="5896"/>
    </location>
</feature>
<dbReference type="GO" id="GO:0004312">
    <property type="term" value="F:fatty acid synthase activity"/>
    <property type="evidence" value="ECO:0007669"/>
    <property type="project" value="TreeGrafter"/>
</dbReference>
<dbReference type="GO" id="GO:0005886">
    <property type="term" value="C:plasma membrane"/>
    <property type="evidence" value="ECO:0007669"/>
    <property type="project" value="TreeGrafter"/>
</dbReference>
<dbReference type="Pfam" id="PF00501">
    <property type="entry name" value="AMP-binding"/>
    <property type="match status" value="2"/>
</dbReference>
<feature type="compositionally biased region" description="Polar residues" evidence="18">
    <location>
        <begin position="3680"/>
        <end position="3708"/>
    </location>
</feature>
<dbReference type="FunFam" id="1.10.1200.10:FF:000005">
    <property type="entry name" value="Nonribosomal peptide synthetase 1"/>
    <property type="match status" value="1"/>
</dbReference>
<keyword evidence="9" id="KW-0436">Ligase</keyword>
<keyword evidence="8" id="KW-0597">Phosphoprotein</keyword>
<dbReference type="Pfam" id="PF00550">
    <property type="entry name" value="PP-binding"/>
    <property type="match status" value="6"/>
</dbReference>
<dbReference type="Pfam" id="PF00109">
    <property type="entry name" value="ketoacyl-synt"/>
    <property type="match status" value="3"/>
</dbReference>
<evidence type="ECO:0000256" key="1">
    <source>
        <dbReference type="ARBA" id="ARBA00001957"/>
    </source>
</evidence>
<reference evidence="22 23" key="1">
    <citation type="submission" date="2019-07" db="EMBL/GenBank/DDBJ databases">
        <title>Draft genome for Aliikangiella sp. M105.</title>
        <authorList>
            <person name="Wang G."/>
        </authorList>
    </citation>
    <scope>NUCLEOTIDE SEQUENCE [LARGE SCALE GENOMIC DNA]</scope>
    <source>
        <strain evidence="22 23">M105</strain>
    </source>
</reference>
<evidence type="ECO:0000259" key="19">
    <source>
        <dbReference type="PROSITE" id="PS50075"/>
    </source>
</evidence>
<dbReference type="Gene3D" id="1.10.10.1830">
    <property type="entry name" value="Non-ribosomal peptide synthase, adenylation domain"/>
    <property type="match status" value="1"/>
</dbReference>
<comment type="subcellular location">
    <subcellularLocation>
        <location evidence="2">Cytoplasm</location>
    </subcellularLocation>
</comment>
<dbReference type="InterPro" id="IPR001242">
    <property type="entry name" value="Condensation_dom"/>
</dbReference>
<dbReference type="Pfam" id="PF00378">
    <property type="entry name" value="ECH_1"/>
    <property type="match status" value="3"/>
</dbReference>
<dbReference type="InterPro" id="IPR041464">
    <property type="entry name" value="TubC_N"/>
</dbReference>
<feature type="active site" description="Proton acceptor; for dehydratase activity" evidence="17">
    <location>
        <position position="2765"/>
    </location>
</feature>
<evidence type="ECO:0000256" key="2">
    <source>
        <dbReference type="ARBA" id="ARBA00004496"/>
    </source>
</evidence>
<feature type="domain" description="Carrier" evidence="19">
    <location>
        <begin position="1959"/>
        <end position="2036"/>
    </location>
</feature>
<dbReference type="CDD" id="cd05930">
    <property type="entry name" value="A_NRPS"/>
    <property type="match status" value="1"/>
</dbReference>
<dbReference type="FunFam" id="3.40.50.980:FF:000001">
    <property type="entry name" value="Non-ribosomal peptide synthetase"/>
    <property type="match status" value="2"/>
</dbReference>
<dbReference type="Pfam" id="PF08659">
    <property type="entry name" value="KR"/>
    <property type="match status" value="1"/>
</dbReference>
<dbReference type="CDD" id="cd06558">
    <property type="entry name" value="crotonase-like"/>
    <property type="match status" value="2"/>
</dbReference>
<dbReference type="InterPro" id="IPR001753">
    <property type="entry name" value="Enoyl-CoA_hydra/iso"/>
</dbReference>
<comment type="pathway">
    <text evidence="3">Antibiotic biosynthesis.</text>
</comment>
<feature type="compositionally biased region" description="Low complexity" evidence="18">
    <location>
        <begin position="1874"/>
        <end position="1898"/>
    </location>
</feature>